<keyword evidence="2" id="KW-1185">Reference proteome</keyword>
<accession>A0A917XH68</accession>
<evidence type="ECO:0000313" key="2">
    <source>
        <dbReference type="Proteomes" id="UP000653411"/>
    </source>
</evidence>
<name>A0A917XH68_9ACTN</name>
<dbReference type="Proteomes" id="UP000653411">
    <property type="component" value="Unassembled WGS sequence"/>
</dbReference>
<gene>
    <name evidence="1" type="ORF">GCM10011578_059910</name>
</gene>
<dbReference type="EMBL" id="BMML01000015">
    <property type="protein sequence ID" value="GGN25757.1"/>
    <property type="molecule type" value="Genomic_DNA"/>
</dbReference>
<reference evidence="1" key="2">
    <citation type="submission" date="2020-09" db="EMBL/GenBank/DDBJ databases">
        <authorList>
            <person name="Sun Q."/>
            <person name="Zhou Y."/>
        </authorList>
    </citation>
    <scope>NUCLEOTIDE SEQUENCE</scope>
    <source>
        <strain evidence="1">CGMCC 4.7110</strain>
    </source>
</reference>
<organism evidence="1 2">
    <name type="scientific">Streptomyces fuscichromogenes</name>
    <dbReference type="NCBI Taxonomy" id="1324013"/>
    <lineage>
        <taxon>Bacteria</taxon>
        <taxon>Bacillati</taxon>
        <taxon>Actinomycetota</taxon>
        <taxon>Actinomycetes</taxon>
        <taxon>Kitasatosporales</taxon>
        <taxon>Streptomycetaceae</taxon>
        <taxon>Streptomyces</taxon>
    </lineage>
</organism>
<comment type="caution">
    <text evidence="1">The sequence shown here is derived from an EMBL/GenBank/DDBJ whole genome shotgun (WGS) entry which is preliminary data.</text>
</comment>
<reference evidence="1" key="1">
    <citation type="journal article" date="2014" name="Int. J. Syst. Evol. Microbiol.">
        <title>Complete genome sequence of Corynebacterium casei LMG S-19264T (=DSM 44701T), isolated from a smear-ripened cheese.</title>
        <authorList>
            <consortium name="US DOE Joint Genome Institute (JGI-PGF)"/>
            <person name="Walter F."/>
            <person name="Albersmeier A."/>
            <person name="Kalinowski J."/>
            <person name="Ruckert C."/>
        </authorList>
    </citation>
    <scope>NUCLEOTIDE SEQUENCE</scope>
    <source>
        <strain evidence="1">CGMCC 4.7110</strain>
    </source>
</reference>
<protein>
    <submittedName>
        <fullName evidence="1">Uncharacterized protein</fullName>
    </submittedName>
</protein>
<evidence type="ECO:0000313" key="1">
    <source>
        <dbReference type="EMBL" id="GGN25757.1"/>
    </source>
</evidence>
<sequence>MQVTDRYGTAKVMAWDRIHPRLTTRSAWIDHDRPGHPAVGSAVPGL</sequence>
<proteinExistence type="predicted"/>
<dbReference type="AlphaFoldDB" id="A0A917XH68"/>